<accession>A0A452U6K6</accession>
<organism evidence="4">
    <name type="scientific">Ursus maritimus</name>
    <name type="common">Polar bear</name>
    <name type="synonym">Thalarctos maritimus</name>
    <dbReference type="NCBI Taxonomy" id="29073"/>
    <lineage>
        <taxon>Eukaryota</taxon>
        <taxon>Metazoa</taxon>
        <taxon>Chordata</taxon>
        <taxon>Craniata</taxon>
        <taxon>Vertebrata</taxon>
        <taxon>Euteleostomi</taxon>
        <taxon>Mammalia</taxon>
        <taxon>Eutheria</taxon>
        <taxon>Laurasiatheria</taxon>
        <taxon>Carnivora</taxon>
        <taxon>Caniformia</taxon>
        <taxon>Ursidae</taxon>
        <taxon>Ursus</taxon>
    </lineage>
</organism>
<proteinExistence type="inferred from homology"/>
<name>A0A452U6K6_URSMA</name>
<dbReference type="GO" id="GO:0004190">
    <property type="term" value="F:aspartic-type endopeptidase activity"/>
    <property type="evidence" value="ECO:0007669"/>
    <property type="project" value="InterPro"/>
</dbReference>
<gene>
    <name evidence="4" type="primary">PGC</name>
</gene>
<protein>
    <submittedName>
        <fullName evidence="4">Progastricsin</fullName>
    </submittedName>
</protein>
<dbReference type="PROSITE" id="PS51767">
    <property type="entry name" value="PEPTIDASE_A1"/>
    <property type="match status" value="1"/>
</dbReference>
<dbReference type="Ensembl" id="ENSUMAT00000019338.1">
    <property type="protein sequence ID" value="ENSUMAP00000016355.1"/>
    <property type="gene ID" value="ENSUMAG00000012014.1"/>
</dbReference>
<feature type="domain" description="Peptidase A1" evidence="3">
    <location>
        <begin position="73"/>
        <end position="114"/>
    </location>
</feature>
<comment type="similarity">
    <text evidence="1">Belongs to the peptidase A1 family.</text>
</comment>
<dbReference type="Pfam" id="PF00026">
    <property type="entry name" value="Asp"/>
    <property type="match status" value="1"/>
</dbReference>
<evidence type="ECO:0000313" key="4">
    <source>
        <dbReference type="Ensembl" id="ENSUMAP00000016355"/>
    </source>
</evidence>
<dbReference type="Gene3D" id="2.40.70.10">
    <property type="entry name" value="Acid Proteases"/>
    <property type="match status" value="1"/>
</dbReference>
<reference evidence="4" key="1">
    <citation type="submission" date="2019-03" db="UniProtKB">
        <authorList>
            <consortium name="Ensembl"/>
        </authorList>
    </citation>
    <scope>IDENTIFICATION</scope>
</reference>
<evidence type="ECO:0000256" key="1">
    <source>
        <dbReference type="ARBA" id="ARBA00007447"/>
    </source>
</evidence>
<evidence type="ECO:0000256" key="2">
    <source>
        <dbReference type="SAM" id="SignalP"/>
    </source>
</evidence>
<dbReference type="SUPFAM" id="SSF50630">
    <property type="entry name" value="Acid proteases"/>
    <property type="match status" value="1"/>
</dbReference>
<dbReference type="InterPro" id="IPR021109">
    <property type="entry name" value="Peptidase_aspartic_dom_sf"/>
</dbReference>
<dbReference type="InterPro" id="IPR033121">
    <property type="entry name" value="PEPTIDASE_A1"/>
</dbReference>
<sequence length="114" mass="12541">MKWMAVALVSLQLLEAAVVKVPLRKLESIRETMKDKGLLGEFLRIHKNDPAQKYHFSDLGMVYEPLAYLDSLYLGEIGIGTPPQNFLVLFDTGSSSLGPLKPAPQKPQLSSAGD</sequence>
<dbReference type="GO" id="GO:0006508">
    <property type="term" value="P:proteolysis"/>
    <property type="evidence" value="ECO:0007669"/>
    <property type="project" value="InterPro"/>
</dbReference>
<dbReference type="GeneTree" id="ENSGT00940000160626"/>
<keyword evidence="2" id="KW-0732">Signal</keyword>
<feature type="signal peptide" evidence="2">
    <location>
        <begin position="1"/>
        <end position="16"/>
    </location>
</feature>
<feature type="chain" id="PRO_5019039452" evidence="2">
    <location>
        <begin position="17"/>
        <end position="114"/>
    </location>
</feature>
<dbReference type="Pfam" id="PF07966">
    <property type="entry name" value="A1_Propeptide"/>
    <property type="match status" value="1"/>
</dbReference>
<dbReference type="InterPro" id="IPR012848">
    <property type="entry name" value="Aspartic_peptidase_N"/>
</dbReference>
<dbReference type="AlphaFoldDB" id="A0A452U6K6"/>
<evidence type="ECO:0000259" key="3">
    <source>
        <dbReference type="PROSITE" id="PS51767"/>
    </source>
</evidence>
<dbReference type="Gene3D" id="6.10.140.60">
    <property type="match status" value="1"/>
</dbReference>